<evidence type="ECO:0000313" key="10">
    <source>
        <dbReference type="Proteomes" id="UP001595976"/>
    </source>
</evidence>
<evidence type="ECO:0000256" key="7">
    <source>
        <dbReference type="ARBA" id="ARBA00023136"/>
    </source>
</evidence>
<feature type="transmembrane region" description="Helical" evidence="8">
    <location>
        <begin position="73"/>
        <end position="91"/>
    </location>
</feature>
<comment type="caution">
    <text evidence="9">The sequence shown here is derived from an EMBL/GenBank/DDBJ whole genome shotgun (WGS) entry which is preliminary data.</text>
</comment>
<dbReference type="RefSeq" id="WP_158443453.1">
    <property type="nucleotide sequence ID" value="NZ_JAOAOS010000011.1"/>
</dbReference>
<dbReference type="InterPro" id="IPR002781">
    <property type="entry name" value="TM_pro_TauE-like"/>
</dbReference>
<proteinExistence type="inferred from homology"/>
<feature type="transmembrane region" description="Helical" evidence="8">
    <location>
        <begin position="197"/>
        <end position="218"/>
    </location>
</feature>
<keyword evidence="7 8" id="KW-0472">Membrane</keyword>
<evidence type="ECO:0000256" key="4">
    <source>
        <dbReference type="ARBA" id="ARBA00022475"/>
    </source>
</evidence>
<evidence type="ECO:0000256" key="2">
    <source>
        <dbReference type="ARBA" id="ARBA00009142"/>
    </source>
</evidence>
<dbReference type="PANTHER" id="PTHR30269:SF37">
    <property type="entry name" value="MEMBRANE TRANSPORTER PROTEIN"/>
    <property type="match status" value="1"/>
</dbReference>
<keyword evidence="4 8" id="KW-1003">Cell membrane</keyword>
<keyword evidence="6 8" id="KW-1133">Transmembrane helix</keyword>
<protein>
    <recommendedName>
        <fullName evidence="8">Probable membrane transporter protein</fullName>
    </recommendedName>
</protein>
<evidence type="ECO:0000256" key="8">
    <source>
        <dbReference type="RuleBase" id="RU363041"/>
    </source>
</evidence>
<feature type="transmembrane region" description="Helical" evidence="8">
    <location>
        <begin position="230"/>
        <end position="250"/>
    </location>
</feature>
<dbReference type="EMBL" id="JBHSLI010000011">
    <property type="protein sequence ID" value="MFC5295534.1"/>
    <property type="molecule type" value="Genomic_DNA"/>
</dbReference>
<reference evidence="10" key="1">
    <citation type="journal article" date="2019" name="Int. J. Syst. Evol. Microbiol.">
        <title>The Global Catalogue of Microorganisms (GCM) 10K type strain sequencing project: providing services to taxonomists for standard genome sequencing and annotation.</title>
        <authorList>
            <consortium name="The Broad Institute Genomics Platform"/>
            <consortium name="The Broad Institute Genome Sequencing Center for Infectious Disease"/>
            <person name="Wu L."/>
            <person name="Ma J."/>
        </authorList>
    </citation>
    <scope>NUCLEOTIDE SEQUENCE [LARGE SCALE GENOMIC DNA]</scope>
    <source>
        <strain evidence="10">CGMCC 1.15643</strain>
    </source>
</reference>
<feature type="transmembrane region" description="Helical" evidence="8">
    <location>
        <begin position="97"/>
        <end position="116"/>
    </location>
</feature>
<dbReference type="InterPro" id="IPR052017">
    <property type="entry name" value="TSUP"/>
</dbReference>
<dbReference type="Proteomes" id="UP001595976">
    <property type="component" value="Unassembled WGS sequence"/>
</dbReference>
<dbReference type="PANTHER" id="PTHR30269">
    <property type="entry name" value="TRANSMEMBRANE PROTEIN YFCA"/>
    <property type="match status" value="1"/>
</dbReference>
<accession>A0ABW0F9X1</accession>
<keyword evidence="3" id="KW-0813">Transport</keyword>
<evidence type="ECO:0000256" key="5">
    <source>
        <dbReference type="ARBA" id="ARBA00022692"/>
    </source>
</evidence>
<evidence type="ECO:0000256" key="3">
    <source>
        <dbReference type="ARBA" id="ARBA00022448"/>
    </source>
</evidence>
<name>A0ABW0F9X1_9HYPH</name>
<evidence type="ECO:0000313" key="9">
    <source>
        <dbReference type="EMBL" id="MFC5295534.1"/>
    </source>
</evidence>
<comment type="subcellular location">
    <subcellularLocation>
        <location evidence="1 8">Cell membrane</location>
        <topology evidence="1 8">Multi-pass membrane protein</topology>
    </subcellularLocation>
</comment>
<feature type="transmembrane region" description="Helical" evidence="8">
    <location>
        <begin position="167"/>
        <end position="190"/>
    </location>
</feature>
<gene>
    <name evidence="9" type="ORF">ACFPK2_21315</name>
</gene>
<sequence>MTFDAAFFAAMVPAVILMGLSKGGFAGLGLLSLPLMALVVSPVTAAAIMLPLLIAQDVVTVWSYRREFDLRNLATLAPGAFIGVLAGYLLAAQVSDAAVGLAVGAISIGFALRRMLGDGRREPVVTRARWGAGSLWGFVCGFTSMIAHAGGPPFQIYVMPQRLPPAVFVGTGAIFFAAMNLVKVVPYLALGQFSAANLLASAALLPVAVAATFAGVWLVRRVPAERFYVYIYWLLLLVGLKLVFDGLQGLHPFA</sequence>
<evidence type="ECO:0000256" key="1">
    <source>
        <dbReference type="ARBA" id="ARBA00004651"/>
    </source>
</evidence>
<dbReference type="Pfam" id="PF01925">
    <property type="entry name" value="TauE"/>
    <property type="match status" value="1"/>
</dbReference>
<evidence type="ECO:0000256" key="6">
    <source>
        <dbReference type="ARBA" id="ARBA00022989"/>
    </source>
</evidence>
<feature type="transmembrane region" description="Helical" evidence="8">
    <location>
        <begin position="128"/>
        <end position="147"/>
    </location>
</feature>
<organism evidence="9 10">
    <name type="scientific">Bosea minatitlanensis</name>
    <dbReference type="NCBI Taxonomy" id="128782"/>
    <lineage>
        <taxon>Bacteria</taxon>
        <taxon>Pseudomonadati</taxon>
        <taxon>Pseudomonadota</taxon>
        <taxon>Alphaproteobacteria</taxon>
        <taxon>Hyphomicrobiales</taxon>
        <taxon>Boseaceae</taxon>
        <taxon>Bosea</taxon>
    </lineage>
</organism>
<feature type="transmembrane region" description="Helical" evidence="8">
    <location>
        <begin position="31"/>
        <end position="53"/>
    </location>
</feature>
<keyword evidence="10" id="KW-1185">Reference proteome</keyword>
<keyword evidence="5 8" id="KW-0812">Transmembrane</keyword>
<comment type="similarity">
    <text evidence="2 8">Belongs to the 4-toluene sulfonate uptake permease (TSUP) (TC 2.A.102) family.</text>
</comment>